<evidence type="ECO:0000256" key="10">
    <source>
        <dbReference type="ARBA" id="ARBA00044662"/>
    </source>
</evidence>
<feature type="transmembrane region" description="Helical" evidence="14">
    <location>
        <begin position="83"/>
        <end position="102"/>
    </location>
</feature>
<feature type="transmembrane region" description="Helical" evidence="14">
    <location>
        <begin position="335"/>
        <end position="355"/>
    </location>
</feature>
<evidence type="ECO:0000256" key="5">
    <source>
        <dbReference type="ARBA" id="ARBA00022989"/>
    </source>
</evidence>
<evidence type="ECO:0000256" key="7">
    <source>
        <dbReference type="ARBA" id="ARBA00044637"/>
    </source>
</evidence>
<evidence type="ECO:0000256" key="14">
    <source>
        <dbReference type="SAM" id="Phobius"/>
    </source>
</evidence>
<feature type="transmembrane region" description="Helical" evidence="14">
    <location>
        <begin position="304"/>
        <end position="328"/>
    </location>
</feature>
<sequence length="463" mass="51948">MLTEEIKKHQAWYLALHIVLGTFMFSYSLGVLNTCADNVEGTLHWGNLRNLYIAIFSTCVPTGALLGSPLAGYLCDKFGRRGTLMYSDLIMILGSGLSVLPFNISFGIGRVICGISSGIFLATSPMFLNEITPDALTSQLGPLVSISINSGFCVSYFFGLILPTSNYHTDNMNYLWMFLFLFPASVSLYQYFYFLLYMKYDSPKWYIDHGLKSRAEEALLSIYTEVGLEKGITRFEERESEMSVSKDDVKRPKITSFKDIVMKKKYRKMVRIGFMLGIIQQISGINACLFFSTEIFKHIGGTIFVSRIYTCVMGIALLFGAVMAIPLLKMFDRKTLIISGEIFLMIICGVLGVFSDMIPNSIVALISINVYMLFFAYSLGAALWTYIGEVCSGKAISIAAFTNMFSTCIIAVVFPFALEALGISYAFFFFSFCMVISSIYCYIDLVPTKDKTKPEIKYSIYNR</sequence>
<evidence type="ECO:0000256" key="3">
    <source>
        <dbReference type="ARBA" id="ARBA00011738"/>
    </source>
</evidence>
<comment type="catalytic activity">
    <reaction evidence="10">
        <text>D-mannose(out) = D-mannose(in)</text>
        <dbReference type="Rhea" id="RHEA:78391"/>
        <dbReference type="ChEBI" id="CHEBI:4208"/>
    </reaction>
    <physiologicalReaction direction="left-to-right" evidence="10">
        <dbReference type="Rhea" id="RHEA:78392"/>
    </physiologicalReaction>
</comment>
<feature type="transmembrane region" description="Helical" evidence="14">
    <location>
        <begin position="108"/>
        <end position="128"/>
    </location>
</feature>
<dbReference type="Gene3D" id="1.20.1250.20">
    <property type="entry name" value="MFS general substrate transporter like domains"/>
    <property type="match status" value="1"/>
</dbReference>
<evidence type="ECO:0000256" key="6">
    <source>
        <dbReference type="ARBA" id="ARBA00023136"/>
    </source>
</evidence>
<dbReference type="InterPro" id="IPR036259">
    <property type="entry name" value="MFS_trans_sf"/>
</dbReference>
<organism evidence="16 17">
    <name type="scientific">Stentor coeruleus</name>
    <dbReference type="NCBI Taxonomy" id="5963"/>
    <lineage>
        <taxon>Eukaryota</taxon>
        <taxon>Sar</taxon>
        <taxon>Alveolata</taxon>
        <taxon>Ciliophora</taxon>
        <taxon>Postciliodesmatophora</taxon>
        <taxon>Heterotrichea</taxon>
        <taxon>Heterotrichida</taxon>
        <taxon>Stentoridae</taxon>
        <taxon>Stentor</taxon>
    </lineage>
</organism>
<comment type="catalytic activity">
    <reaction evidence="8">
        <text>D-glucose(out) = D-glucose(in)</text>
        <dbReference type="Rhea" id="RHEA:60376"/>
        <dbReference type="ChEBI" id="CHEBI:4167"/>
    </reaction>
    <physiologicalReaction direction="left-to-right" evidence="8">
        <dbReference type="Rhea" id="RHEA:60377"/>
    </physiologicalReaction>
</comment>
<evidence type="ECO:0000256" key="4">
    <source>
        <dbReference type="ARBA" id="ARBA00022692"/>
    </source>
</evidence>
<feature type="transmembrane region" description="Helical" evidence="14">
    <location>
        <begin position="272"/>
        <end position="292"/>
    </location>
</feature>
<comment type="similarity">
    <text evidence="2">Belongs to the major facilitator superfamily. Sugar transporter (TC 2.A.1.1) family.</text>
</comment>
<evidence type="ECO:0000256" key="13">
    <source>
        <dbReference type="ARBA" id="ARBA00044780"/>
    </source>
</evidence>
<dbReference type="OrthoDB" id="6612291at2759"/>
<keyword evidence="4 14" id="KW-0812">Transmembrane</keyword>
<feature type="domain" description="Major facilitator superfamily (MFS) profile" evidence="15">
    <location>
        <begin position="14"/>
        <end position="449"/>
    </location>
</feature>
<dbReference type="InterPro" id="IPR020846">
    <property type="entry name" value="MFS_dom"/>
</dbReference>
<comment type="catalytic activity">
    <reaction evidence="11">
        <text>D-glucosamine(out) = D-glucosamine(in)</text>
        <dbReference type="Rhea" id="RHEA:78423"/>
        <dbReference type="ChEBI" id="CHEBI:58723"/>
    </reaction>
    <physiologicalReaction direction="left-to-right" evidence="11">
        <dbReference type="Rhea" id="RHEA:78424"/>
    </physiologicalReaction>
</comment>
<evidence type="ECO:0000313" key="16">
    <source>
        <dbReference type="EMBL" id="OMJ94261.1"/>
    </source>
</evidence>
<feature type="transmembrane region" description="Helical" evidence="14">
    <location>
        <begin position="174"/>
        <end position="196"/>
    </location>
</feature>
<comment type="caution">
    <text evidence="16">The sequence shown here is derived from an EMBL/GenBank/DDBJ whole genome shotgun (WGS) entry which is preliminary data.</text>
</comment>
<dbReference type="Pfam" id="PF00083">
    <property type="entry name" value="Sugar_tr"/>
    <property type="match status" value="1"/>
</dbReference>
<evidence type="ECO:0000256" key="12">
    <source>
        <dbReference type="ARBA" id="ARBA00044710"/>
    </source>
</evidence>
<evidence type="ECO:0000256" key="2">
    <source>
        <dbReference type="ARBA" id="ARBA00010992"/>
    </source>
</evidence>
<keyword evidence="6 14" id="KW-0472">Membrane</keyword>
<name>A0A1R2CZ45_9CILI</name>
<feature type="transmembrane region" description="Helical" evidence="14">
    <location>
        <begin position="423"/>
        <end position="443"/>
    </location>
</feature>
<evidence type="ECO:0000256" key="8">
    <source>
        <dbReference type="ARBA" id="ARBA00044648"/>
    </source>
</evidence>
<dbReference type="GO" id="GO:0005351">
    <property type="term" value="F:carbohydrate:proton symporter activity"/>
    <property type="evidence" value="ECO:0007669"/>
    <property type="project" value="TreeGrafter"/>
</dbReference>
<comment type="catalytic activity">
    <reaction evidence="7">
        <text>D-galactose(in) = D-galactose(out)</text>
        <dbReference type="Rhea" id="RHEA:34915"/>
        <dbReference type="ChEBI" id="CHEBI:4139"/>
    </reaction>
    <physiologicalReaction direction="right-to-left" evidence="7">
        <dbReference type="Rhea" id="RHEA:34917"/>
    </physiologicalReaction>
</comment>
<comment type="subcellular location">
    <subcellularLocation>
        <location evidence="1">Membrane</location>
        <topology evidence="1">Multi-pass membrane protein</topology>
    </subcellularLocation>
</comment>
<dbReference type="InterPro" id="IPR050360">
    <property type="entry name" value="MFS_Sugar_Transporters"/>
</dbReference>
<protein>
    <recommendedName>
        <fullName evidence="13">Hexose transporter 1</fullName>
    </recommendedName>
</protein>
<dbReference type="InterPro" id="IPR003663">
    <property type="entry name" value="Sugar/inositol_transpt"/>
</dbReference>
<evidence type="ECO:0000313" key="17">
    <source>
        <dbReference type="Proteomes" id="UP000187209"/>
    </source>
</evidence>
<dbReference type="AlphaFoldDB" id="A0A1R2CZ45"/>
<feature type="transmembrane region" description="Helical" evidence="14">
    <location>
        <begin position="140"/>
        <end position="162"/>
    </location>
</feature>
<evidence type="ECO:0000256" key="1">
    <source>
        <dbReference type="ARBA" id="ARBA00004141"/>
    </source>
</evidence>
<comment type="catalytic activity">
    <reaction evidence="9">
        <text>D-xylose(out) = D-xylose(in)</text>
        <dbReference type="Rhea" id="RHEA:78427"/>
        <dbReference type="ChEBI" id="CHEBI:53455"/>
    </reaction>
    <physiologicalReaction direction="left-to-right" evidence="9">
        <dbReference type="Rhea" id="RHEA:78428"/>
    </physiologicalReaction>
</comment>
<evidence type="ECO:0000256" key="9">
    <source>
        <dbReference type="ARBA" id="ARBA00044656"/>
    </source>
</evidence>
<accession>A0A1R2CZ45</accession>
<comment type="catalytic activity">
    <reaction evidence="12">
        <text>D-fructose(out) = D-fructose(in)</text>
        <dbReference type="Rhea" id="RHEA:60372"/>
        <dbReference type="ChEBI" id="CHEBI:37721"/>
    </reaction>
    <physiologicalReaction direction="left-to-right" evidence="12">
        <dbReference type="Rhea" id="RHEA:60373"/>
    </physiologicalReaction>
</comment>
<dbReference type="PRINTS" id="PR00171">
    <property type="entry name" value="SUGRTRNSPORT"/>
</dbReference>
<gene>
    <name evidence="16" type="ORF">SteCoe_2600</name>
</gene>
<comment type="subunit">
    <text evidence="3">Homodimer.</text>
</comment>
<dbReference type="PANTHER" id="PTHR48022:SF2">
    <property type="entry name" value="PLASTIDIC GLUCOSE TRANSPORTER 4"/>
    <property type="match status" value="1"/>
</dbReference>
<feature type="transmembrane region" description="Helical" evidence="14">
    <location>
        <begin position="396"/>
        <end position="417"/>
    </location>
</feature>
<keyword evidence="17" id="KW-1185">Reference proteome</keyword>
<dbReference type="EMBL" id="MPUH01000029">
    <property type="protein sequence ID" value="OMJ94261.1"/>
    <property type="molecule type" value="Genomic_DNA"/>
</dbReference>
<dbReference type="Proteomes" id="UP000187209">
    <property type="component" value="Unassembled WGS sequence"/>
</dbReference>
<proteinExistence type="inferred from homology"/>
<reference evidence="16 17" key="1">
    <citation type="submission" date="2016-11" db="EMBL/GenBank/DDBJ databases">
        <title>The macronuclear genome of Stentor coeruleus: a giant cell with tiny introns.</title>
        <authorList>
            <person name="Slabodnick M."/>
            <person name="Ruby J.G."/>
            <person name="Reiff S.B."/>
            <person name="Swart E.C."/>
            <person name="Gosai S."/>
            <person name="Prabakaran S."/>
            <person name="Witkowska E."/>
            <person name="Larue G.E."/>
            <person name="Fisher S."/>
            <person name="Freeman R.M."/>
            <person name="Gunawardena J."/>
            <person name="Chu W."/>
            <person name="Stover N.A."/>
            <person name="Gregory B.D."/>
            <person name="Nowacki M."/>
            <person name="Derisi J."/>
            <person name="Roy S.W."/>
            <person name="Marshall W.F."/>
            <person name="Sood P."/>
        </authorList>
    </citation>
    <scope>NUCLEOTIDE SEQUENCE [LARGE SCALE GENOMIC DNA]</scope>
    <source>
        <strain evidence="16">WM001</strain>
    </source>
</reference>
<feature type="transmembrane region" description="Helical" evidence="14">
    <location>
        <begin position="12"/>
        <end position="31"/>
    </location>
</feature>
<feature type="transmembrane region" description="Helical" evidence="14">
    <location>
        <begin position="51"/>
        <end position="71"/>
    </location>
</feature>
<dbReference type="GO" id="GO:0016020">
    <property type="term" value="C:membrane"/>
    <property type="evidence" value="ECO:0007669"/>
    <property type="project" value="UniProtKB-SubCell"/>
</dbReference>
<evidence type="ECO:0000259" key="15">
    <source>
        <dbReference type="PROSITE" id="PS50850"/>
    </source>
</evidence>
<evidence type="ECO:0000256" key="11">
    <source>
        <dbReference type="ARBA" id="ARBA00044668"/>
    </source>
</evidence>
<dbReference type="SUPFAM" id="SSF103473">
    <property type="entry name" value="MFS general substrate transporter"/>
    <property type="match status" value="1"/>
</dbReference>
<keyword evidence="5 14" id="KW-1133">Transmembrane helix</keyword>
<dbReference type="InterPro" id="IPR005828">
    <property type="entry name" value="MFS_sugar_transport-like"/>
</dbReference>
<dbReference type="PANTHER" id="PTHR48022">
    <property type="entry name" value="PLASTIDIC GLUCOSE TRANSPORTER 4"/>
    <property type="match status" value="1"/>
</dbReference>
<feature type="transmembrane region" description="Helical" evidence="14">
    <location>
        <begin position="361"/>
        <end position="384"/>
    </location>
</feature>
<dbReference type="PROSITE" id="PS50850">
    <property type="entry name" value="MFS"/>
    <property type="match status" value="1"/>
</dbReference>